<proteinExistence type="predicted"/>
<dbReference type="Pfam" id="PF13439">
    <property type="entry name" value="Glyco_transf_4"/>
    <property type="match status" value="1"/>
</dbReference>
<dbReference type="InterPro" id="IPR028098">
    <property type="entry name" value="Glyco_trans_4-like_N"/>
</dbReference>
<keyword evidence="7" id="KW-1185">Reference proteome</keyword>
<dbReference type="GO" id="GO:0016757">
    <property type="term" value="F:glycosyltransferase activity"/>
    <property type="evidence" value="ECO:0007669"/>
    <property type="project" value="UniProtKB-KW"/>
</dbReference>
<evidence type="ECO:0000259" key="3">
    <source>
        <dbReference type="Pfam" id="PF00534"/>
    </source>
</evidence>
<reference evidence="5 7" key="1">
    <citation type="journal article" date="2015" name="MBio">
        <title>Enzymatic Degradation of Phenazines Can Generate Energy and Protect Sensitive Organisms from Toxicity.</title>
        <authorList>
            <person name="Costa K.C."/>
            <person name="Bergkessel M."/>
            <person name="Saunders S."/>
            <person name="Korlach J."/>
            <person name="Newman D.K."/>
        </authorList>
    </citation>
    <scope>NUCLEOTIDE SEQUENCE [LARGE SCALE GENOMIC DNA]</scope>
    <source>
        <strain evidence="5 7">CT6</strain>
    </source>
</reference>
<evidence type="ECO:0000259" key="4">
    <source>
        <dbReference type="Pfam" id="PF13439"/>
    </source>
</evidence>
<dbReference type="PANTHER" id="PTHR12526:SF510">
    <property type="entry name" value="D-INOSITOL 3-PHOSPHATE GLYCOSYLTRANSFERASE"/>
    <property type="match status" value="1"/>
</dbReference>
<dbReference type="PANTHER" id="PTHR12526">
    <property type="entry name" value="GLYCOSYLTRANSFERASE"/>
    <property type="match status" value="1"/>
</dbReference>
<evidence type="ECO:0000313" key="6">
    <source>
        <dbReference type="EMBL" id="MDV7291359.1"/>
    </source>
</evidence>
<reference evidence="6" key="2">
    <citation type="submission" date="2023-10" db="EMBL/GenBank/DDBJ databases">
        <title>Mycolicibacterium fortuitum clinical isolates causing pulmonary infections in humans.</title>
        <authorList>
            <person name="Mejia-Ponce P.M."/>
            <person name="Zenteno-Cuevas R."/>
            <person name="Licona-Cassani C."/>
        </authorList>
    </citation>
    <scope>NUCLEOTIDE SEQUENCE</scope>
    <source>
        <strain evidence="6">M8</strain>
    </source>
</reference>
<dbReference type="KEGG" id="mft:XA26_56230"/>
<dbReference type="Proteomes" id="UP000057134">
    <property type="component" value="Chromosome"/>
</dbReference>
<gene>
    <name evidence="6" type="ORF">R4485_14430</name>
    <name evidence="5" type="ORF">XA26_56230</name>
</gene>
<dbReference type="AlphaFoldDB" id="A0A0N9YDF7"/>
<dbReference type="EC" id="2.4.-.-" evidence="6"/>
<dbReference type="Pfam" id="PF00534">
    <property type="entry name" value="Glycos_transf_1"/>
    <property type="match status" value="1"/>
</dbReference>
<evidence type="ECO:0000256" key="1">
    <source>
        <dbReference type="ARBA" id="ARBA00022676"/>
    </source>
</evidence>
<dbReference type="EMBL" id="JAWLVV010000011">
    <property type="protein sequence ID" value="MDV7291359.1"/>
    <property type="molecule type" value="Genomic_DNA"/>
</dbReference>
<feature type="domain" description="Glycosyl transferase family 1" evidence="3">
    <location>
        <begin position="201"/>
        <end position="353"/>
    </location>
</feature>
<protein>
    <submittedName>
        <fullName evidence="6">Glycosyltransferase</fullName>
        <ecNumber evidence="6">2.4.-.-</ecNumber>
    </submittedName>
</protein>
<sequence>MKPIRVLTLIDGFRMGGAETLLAPLAVAMRETDVDMDFVGLDSAAVNSEKTLAILAEAGVHPRSLGITRLLDPTGIPRLAGEIRRGGYDLVHTHLEMSASFAVPAAKLTGRPVVCTFHHVTERWPGLEYWREHVATKAATLGDRVLFVSEASRVSWAKVHRRGRAAANWDVLHNGIDVSNFRPGEADPAVRHELGGGPGPLVVLPAAFRDFKGIPVAIKAWPLVLHKHPNAILSLVGGGEEENQYRRLVSDLRLTDSVIFAGVRSDMPQVYRAADVILLPSVYGENLPTVLIEASASGKAIAASRIGGIPDIIVDGSTGLLFEPNNPTALADTVTRLLSDPQLRASLGPPAIKRAHTEFSATTWAHRLQELYTELIERKR</sequence>
<dbReference type="EMBL" id="CP011269">
    <property type="protein sequence ID" value="ALI29413.1"/>
    <property type="molecule type" value="Genomic_DNA"/>
</dbReference>
<dbReference type="PATRIC" id="fig|1766.6.peg.5594"/>
<dbReference type="InterPro" id="IPR001296">
    <property type="entry name" value="Glyco_trans_1"/>
</dbReference>
<dbReference type="Proteomes" id="UP001186041">
    <property type="component" value="Unassembled WGS sequence"/>
</dbReference>
<evidence type="ECO:0000313" key="5">
    <source>
        <dbReference type="EMBL" id="ALI29413.1"/>
    </source>
</evidence>
<dbReference type="SUPFAM" id="SSF53756">
    <property type="entry name" value="UDP-Glycosyltransferase/glycogen phosphorylase"/>
    <property type="match status" value="1"/>
</dbReference>
<name>A0A0N9YDF7_MYCFO</name>
<dbReference type="RefSeq" id="WP_054603625.1">
    <property type="nucleotide sequence ID" value="NZ_CP011269.1"/>
</dbReference>
<dbReference type="Gene3D" id="3.40.50.2000">
    <property type="entry name" value="Glycogen Phosphorylase B"/>
    <property type="match status" value="2"/>
</dbReference>
<evidence type="ECO:0000256" key="2">
    <source>
        <dbReference type="ARBA" id="ARBA00022679"/>
    </source>
</evidence>
<dbReference type="STRING" id="1766.XA26_56230"/>
<accession>A0A0N9YDF7</accession>
<evidence type="ECO:0000313" key="7">
    <source>
        <dbReference type="Proteomes" id="UP000057134"/>
    </source>
</evidence>
<keyword evidence="1 6" id="KW-0328">Glycosyltransferase</keyword>
<feature type="domain" description="Glycosyltransferase subfamily 4-like N-terminal" evidence="4">
    <location>
        <begin position="15"/>
        <end position="179"/>
    </location>
</feature>
<organism evidence="5 7">
    <name type="scientific">Mycolicibacterium fortuitum</name>
    <name type="common">Mycobacterium fortuitum</name>
    <dbReference type="NCBI Taxonomy" id="1766"/>
    <lineage>
        <taxon>Bacteria</taxon>
        <taxon>Bacillati</taxon>
        <taxon>Actinomycetota</taxon>
        <taxon>Actinomycetes</taxon>
        <taxon>Mycobacteriales</taxon>
        <taxon>Mycobacteriaceae</taxon>
        <taxon>Mycolicibacterium</taxon>
    </lineage>
</organism>
<keyword evidence="2 6" id="KW-0808">Transferase</keyword>